<name>A0A194RU46_PAPMA</name>
<proteinExistence type="predicted"/>
<dbReference type="EMBL" id="KQ459875">
    <property type="protein sequence ID" value="KPJ19646.1"/>
    <property type="molecule type" value="Genomic_DNA"/>
</dbReference>
<protein>
    <submittedName>
        <fullName evidence="2">Uncharacterized protein</fullName>
    </submittedName>
</protein>
<dbReference type="InParanoid" id="A0A194RU46"/>
<accession>A0A194RU46</accession>
<keyword evidence="3" id="KW-1185">Reference proteome</keyword>
<evidence type="ECO:0000313" key="3">
    <source>
        <dbReference type="Proteomes" id="UP000053240"/>
    </source>
</evidence>
<dbReference type="AlphaFoldDB" id="A0A194RU46"/>
<feature type="compositionally biased region" description="Polar residues" evidence="1">
    <location>
        <begin position="58"/>
        <end position="69"/>
    </location>
</feature>
<evidence type="ECO:0000313" key="2">
    <source>
        <dbReference type="EMBL" id="KPJ19646.1"/>
    </source>
</evidence>
<feature type="region of interest" description="Disordered" evidence="1">
    <location>
        <begin position="1"/>
        <end position="25"/>
    </location>
</feature>
<gene>
    <name evidence="2" type="ORF">RR48_06506</name>
</gene>
<sequence>MSEVGREGNTPLKVEDCRPPNEVTASGSIKSKLNYLWSSHLFTNPRHLAAAGGKHSSTRMSASSLSPYESQYAPHRVQSEHEENESDYLMQIV</sequence>
<organism evidence="2 3">
    <name type="scientific">Papilio machaon</name>
    <name type="common">Old World swallowtail butterfly</name>
    <dbReference type="NCBI Taxonomy" id="76193"/>
    <lineage>
        <taxon>Eukaryota</taxon>
        <taxon>Metazoa</taxon>
        <taxon>Ecdysozoa</taxon>
        <taxon>Arthropoda</taxon>
        <taxon>Hexapoda</taxon>
        <taxon>Insecta</taxon>
        <taxon>Pterygota</taxon>
        <taxon>Neoptera</taxon>
        <taxon>Endopterygota</taxon>
        <taxon>Lepidoptera</taxon>
        <taxon>Glossata</taxon>
        <taxon>Ditrysia</taxon>
        <taxon>Papilionoidea</taxon>
        <taxon>Papilionidae</taxon>
        <taxon>Papilioninae</taxon>
        <taxon>Papilio</taxon>
    </lineage>
</organism>
<feature type="region of interest" description="Disordered" evidence="1">
    <location>
        <begin position="51"/>
        <end position="93"/>
    </location>
</feature>
<evidence type="ECO:0000256" key="1">
    <source>
        <dbReference type="SAM" id="MobiDB-lite"/>
    </source>
</evidence>
<reference evidence="2 3" key="1">
    <citation type="journal article" date="2015" name="Nat. Commun.">
        <title>Outbred genome sequencing and CRISPR/Cas9 gene editing in butterflies.</title>
        <authorList>
            <person name="Li X."/>
            <person name="Fan D."/>
            <person name="Zhang W."/>
            <person name="Liu G."/>
            <person name="Zhang L."/>
            <person name="Zhao L."/>
            <person name="Fang X."/>
            <person name="Chen L."/>
            <person name="Dong Y."/>
            <person name="Chen Y."/>
            <person name="Ding Y."/>
            <person name="Zhao R."/>
            <person name="Feng M."/>
            <person name="Zhu Y."/>
            <person name="Feng Y."/>
            <person name="Jiang X."/>
            <person name="Zhu D."/>
            <person name="Xiang H."/>
            <person name="Feng X."/>
            <person name="Li S."/>
            <person name="Wang J."/>
            <person name="Zhang G."/>
            <person name="Kronforst M.R."/>
            <person name="Wang W."/>
        </authorList>
    </citation>
    <scope>NUCLEOTIDE SEQUENCE [LARGE SCALE GENOMIC DNA]</scope>
    <source>
        <strain evidence="2">Ya'a_city_454_Pm</strain>
        <tissue evidence="2">Whole body</tissue>
    </source>
</reference>
<dbReference type="Proteomes" id="UP000053240">
    <property type="component" value="Unassembled WGS sequence"/>
</dbReference>